<comment type="caution">
    <text evidence="4">The sequence shown here is derived from an EMBL/GenBank/DDBJ whole genome shotgun (WGS) entry which is preliminary data.</text>
</comment>
<evidence type="ECO:0000313" key="5">
    <source>
        <dbReference type="Proteomes" id="UP000886893"/>
    </source>
</evidence>
<keyword evidence="3" id="KW-0865">Zymogen</keyword>
<dbReference type="InterPro" id="IPR005080">
    <property type="entry name" value="Peptidase_A25"/>
</dbReference>
<evidence type="ECO:0000313" key="4">
    <source>
        <dbReference type="EMBL" id="HIT17898.1"/>
    </source>
</evidence>
<dbReference type="EMBL" id="DVKI01000189">
    <property type="protein sequence ID" value="HIT17898.1"/>
    <property type="molecule type" value="Genomic_DNA"/>
</dbReference>
<proteinExistence type="inferred from homology"/>
<dbReference type="GO" id="GO:0008233">
    <property type="term" value="F:peptidase activity"/>
    <property type="evidence" value="ECO:0007669"/>
    <property type="project" value="UniProtKB-KW"/>
</dbReference>
<protein>
    <submittedName>
        <fullName evidence="4">GPR endopeptidase</fullName>
        <ecNumber evidence="4">3.4.24.78</ecNumber>
    </submittedName>
</protein>
<evidence type="ECO:0000256" key="1">
    <source>
        <dbReference type="ARBA" id="ARBA00022670"/>
    </source>
</evidence>
<dbReference type="HAMAP" id="MF_00626">
    <property type="entry name" value="Germination_prot"/>
    <property type="match status" value="1"/>
</dbReference>
<reference evidence="4" key="1">
    <citation type="submission" date="2020-10" db="EMBL/GenBank/DDBJ databases">
        <authorList>
            <person name="Gilroy R."/>
        </authorList>
    </citation>
    <scope>NUCLEOTIDE SEQUENCE</scope>
    <source>
        <strain evidence="4">14508</strain>
    </source>
</reference>
<dbReference type="SUPFAM" id="SSF53163">
    <property type="entry name" value="HybD-like"/>
    <property type="match status" value="1"/>
</dbReference>
<dbReference type="Gene3D" id="3.40.50.1450">
    <property type="entry name" value="HybD-like"/>
    <property type="match status" value="1"/>
</dbReference>
<dbReference type="AlphaFoldDB" id="A0A9D1GAR2"/>
<keyword evidence="2 4" id="KW-0378">Hydrolase</keyword>
<sequence>MRNIKTDFADESIQQTIEKEDYKLVKKQYGKVTLTHVEILKKNRKINKDVGHYISLDFETLQDEKDRKQISEVLLKALHQMVKISDNDKILIVGLGNSDIVADSLGPSVADKIVVTNYLFKLFPSQVDKDLRRVCVFTPKVMGQTGLESSDLIKAIVKLFNPNLIIAIDSLASSSVKRINKVIQINNTGIHPGSGIGNFRKPLNQQVLKVPVIAIGVATVVSAEKIVEEAFVQFANQAKIKVTAKKKQQILNDILSHRSLQMVVTPKEIDEDIEYLSTIIATSLNQFVHHDLSNV</sequence>
<evidence type="ECO:0000256" key="2">
    <source>
        <dbReference type="ARBA" id="ARBA00022801"/>
    </source>
</evidence>
<gene>
    <name evidence="4" type="ORF">IAD04_05970</name>
</gene>
<dbReference type="InterPro" id="IPR023430">
    <property type="entry name" value="Pept_HybD-like_dom_sf"/>
</dbReference>
<dbReference type="EC" id="3.4.24.78" evidence="4"/>
<dbReference type="Proteomes" id="UP000886893">
    <property type="component" value="Unassembled WGS sequence"/>
</dbReference>
<keyword evidence="1" id="KW-0645">Protease</keyword>
<dbReference type="Pfam" id="PF03418">
    <property type="entry name" value="Peptidase_A25"/>
    <property type="match status" value="1"/>
</dbReference>
<accession>A0A9D1GAR2</accession>
<organism evidence="4 5">
    <name type="scientific">Candidatus Caccosoma faecigallinarum</name>
    <dbReference type="NCBI Taxonomy" id="2840720"/>
    <lineage>
        <taxon>Bacteria</taxon>
        <taxon>Bacillati</taxon>
        <taxon>Bacillota</taxon>
        <taxon>Bacillota incertae sedis</taxon>
        <taxon>Candidatus Caccosoma</taxon>
    </lineage>
</organism>
<dbReference type="GO" id="GO:0009847">
    <property type="term" value="P:spore germination"/>
    <property type="evidence" value="ECO:0007669"/>
    <property type="project" value="InterPro"/>
</dbReference>
<dbReference type="GO" id="GO:0006508">
    <property type="term" value="P:proteolysis"/>
    <property type="evidence" value="ECO:0007669"/>
    <property type="project" value="UniProtKB-KW"/>
</dbReference>
<evidence type="ECO:0000256" key="3">
    <source>
        <dbReference type="ARBA" id="ARBA00023145"/>
    </source>
</evidence>
<dbReference type="NCBIfam" id="TIGR01441">
    <property type="entry name" value="GPR"/>
    <property type="match status" value="1"/>
</dbReference>
<reference evidence="4" key="2">
    <citation type="journal article" date="2021" name="PeerJ">
        <title>Extensive microbial diversity within the chicken gut microbiome revealed by metagenomics and culture.</title>
        <authorList>
            <person name="Gilroy R."/>
            <person name="Ravi A."/>
            <person name="Getino M."/>
            <person name="Pursley I."/>
            <person name="Horton D.L."/>
            <person name="Alikhan N.F."/>
            <person name="Baker D."/>
            <person name="Gharbi K."/>
            <person name="Hall N."/>
            <person name="Watson M."/>
            <person name="Adriaenssens E.M."/>
            <person name="Foster-Nyarko E."/>
            <person name="Jarju S."/>
            <person name="Secka A."/>
            <person name="Antonio M."/>
            <person name="Oren A."/>
            <person name="Chaudhuri R.R."/>
            <person name="La Ragione R."/>
            <person name="Hildebrand F."/>
            <person name="Pallen M.J."/>
        </authorList>
    </citation>
    <scope>NUCLEOTIDE SEQUENCE</scope>
    <source>
        <strain evidence="4">14508</strain>
    </source>
</reference>
<name>A0A9D1GAR2_9FIRM</name>